<evidence type="ECO:0000313" key="2">
    <source>
        <dbReference type="Proteomes" id="UP000271098"/>
    </source>
</evidence>
<sequence>MIQLNQEHLEQRILHQNMERPRAYKPQLNPGLRIFVLQSMMEILLKHLLLLSSVQLNTSNGKASSVVCIQLLSLALFFDFLIVHSFVFGRSWQSLSNKERWANLRRRKLHAVQLGWMVKYLSEKWKMQSNQLASSDSEKCYSVLATRGVQYLVNDLLNNARDEGRLMNRLRGLSVREREVAMARFITLYLKRAYAGIVTQSLRGNDALRTGDAQRPVGNRSLVVRQGATERSHRKRSVETQTTATTLLLRKRGRRSDDIQRFANSSLLWRLFISLSPGIKISLRGWYVPLTYNPTIVPIFRLVCNICNLLLTTSPVSPSHFRLCPNCFKSKAFFEKSNKKSRKNMPFTSSVRVVIVYDLES</sequence>
<dbReference type="Proteomes" id="UP000271098">
    <property type="component" value="Unassembled WGS sequence"/>
</dbReference>
<proteinExistence type="predicted"/>
<accession>A0A183E328</accession>
<name>A0A183E328_9BILA</name>
<gene>
    <name evidence="1" type="ORF">GPUH_LOCUS15370</name>
</gene>
<protein>
    <submittedName>
        <fullName evidence="3">Peroxisomal membrane protein PEX16</fullName>
    </submittedName>
</protein>
<evidence type="ECO:0000313" key="1">
    <source>
        <dbReference type="EMBL" id="VDN25869.1"/>
    </source>
</evidence>
<reference evidence="3" key="1">
    <citation type="submission" date="2016-06" db="UniProtKB">
        <authorList>
            <consortium name="WormBaseParasite"/>
        </authorList>
    </citation>
    <scope>IDENTIFICATION</scope>
</reference>
<reference evidence="1 2" key="2">
    <citation type="submission" date="2018-11" db="EMBL/GenBank/DDBJ databases">
        <authorList>
            <consortium name="Pathogen Informatics"/>
        </authorList>
    </citation>
    <scope>NUCLEOTIDE SEQUENCE [LARGE SCALE GENOMIC DNA]</scope>
</reference>
<dbReference type="EMBL" id="UYRT01082349">
    <property type="protein sequence ID" value="VDN25869.1"/>
    <property type="molecule type" value="Genomic_DNA"/>
</dbReference>
<keyword evidence="2" id="KW-1185">Reference proteome</keyword>
<evidence type="ECO:0000313" key="3">
    <source>
        <dbReference type="WBParaSite" id="GPUH_0001538901-mRNA-1"/>
    </source>
</evidence>
<organism evidence="3">
    <name type="scientific">Gongylonema pulchrum</name>
    <dbReference type="NCBI Taxonomy" id="637853"/>
    <lineage>
        <taxon>Eukaryota</taxon>
        <taxon>Metazoa</taxon>
        <taxon>Ecdysozoa</taxon>
        <taxon>Nematoda</taxon>
        <taxon>Chromadorea</taxon>
        <taxon>Rhabditida</taxon>
        <taxon>Spirurina</taxon>
        <taxon>Spiruromorpha</taxon>
        <taxon>Spiruroidea</taxon>
        <taxon>Gongylonematidae</taxon>
        <taxon>Gongylonema</taxon>
    </lineage>
</organism>
<dbReference type="WBParaSite" id="GPUH_0001538901-mRNA-1">
    <property type="protein sequence ID" value="GPUH_0001538901-mRNA-1"/>
    <property type="gene ID" value="GPUH_0001538901"/>
</dbReference>
<dbReference type="AlphaFoldDB" id="A0A183E328"/>